<feature type="modified residue" description="4-aspartylphosphate" evidence="6">
    <location>
        <position position="69"/>
    </location>
</feature>
<keyword evidence="9" id="KW-1185">Reference proteome</keyword>
<dbReference type="Proteomes" id="UP000595197">
    <property type="component" value="Chromosome"/>
</dbReference>
<dbReference type="PROSITE" id="PS50110">
    <property type="entry name" value="RESPONSE_REGULATORY"/>
    <property type="match status" value="1"/>
</dbReference>
<evidence type="ECO:0000256" key="1">
    <source>
        <dbReference type="ARBA" id="ARBA00022553"/>
    </source>
</evidence>
<dbReference type="EMBL" id="CP067420">
    <property type="protein sequence ID" value="QQP89895.1"/>
    <property type="molecule type" value="Genomic_DNA"/>
</dbReference>
<dbReference type="PANTHER" id="PTHR48111:SF1">
    <property type="entry name" value="TWO-COMPONENT RESPONSE REGULATOR ORR33"/>
    <property type="match status" value="1"/>
</dbReference>
<dbReference type="InterPro" id="IPR001789">
    <property type="entry name" value="Sig_transdc_resp-reg_receiver"/>
</dbReference>
<accession>A0ABX7B8G2</accession>
<feature type="domain" description="Response regulatory" evidence="7">
    <location>
        <begin position="19"/>
        <end position="131"/>
    </location>
</feature>
<gene>
    <name evidence="8" type="ORF">IGS68_01035</name>
</gene>
<keyword evidence="5" id="KW-0804">Transcription</keyword>
<dbReference type="RefSeq" id="WP_201076675.1">
    <property type="nucleotide sequence ID" value="NZ_CP067420.1"/>
</dbReference>
<dbReference type="Pfam" id="PF00072">
    <property type="entry name" value="Response_reg"/>
    <property type="match status" value="1"/>
</dbReference>
<evidence type="ECO:0000256" key="4">
    <source>
        <dbReference type="ARBA" id="ARBA00023125"/>
    </source>
</evidence>
<evidence type="ECO:0000256" key="3">
    <source>
        <dbReference type="ARBA" id="ARBA00023015"/>
    </source>
</evidence>
<dbReference type="InterPro" id="IPR011006">
    <property type="entry name" value="CheY-like_superfamily"/>
</dbReference>
<dbReference type="Gene3D" id="3.40.50.2300">
    <property type="match status" value="1"/>
</dbReference>
<proteinExistence type="predicted"/>
<keyword evidence="1 6" id="KW-0597">Phosphoprotein</keyword>
<keyword evidence="3" id="KW-0805">Transcription regulation</keyword>
<evidence type="ECO:0000313" key="9">
    <source>
        <dbReference type="Proteomes" id="UP000595197"/>
    </source>
</evidence>
<evidence type="ECO:0000256" key="2">
    <source>
        <dbReference type="ARBA" id="ARBA00023012"/>
    </source>
</evidence>
<evidence type="ECO:0000313" key="8">
    <source>
        <dbReference type="EMBL" id="QQP89895.1"/>
    </source>
</evidence>
<evidence type="ECO:0000256" key="5">
    <source>
        <dbReference type="ARBA" id="ARBA00023163"/>
    </source>
</evidence>
<sequence length="137" mass="14291">MMYLAEDPLAMSSTAGSSRILLCQDDAVVALHFQAVLETSGYVVVGPVCTGTEALVEADHHPPDLALVDIGLRGAIDGISVAAELASRAVPVIFLTGDYQRACLDGREFAADILIKPVSDGVILEAVASVLQPGRQC</sequence>
<keyword evidence="2" id="KW-0902">Two-component regulatory system</keyword>
<evidence type="ECO:0000259" key="7">
    <source>
        <dbReference type="PROSITE" id="PS50110"/>
    </source>
</evidence>
<organism evidence="8 9">
    <name type="scientific">Skermanella cutis</name>
    <dbReference type="NCBI Taxonomy" id="2775420"/>
    <lineage>
        <taxon>Bacteria</taxon>
        <taxon>Pseudomonadati</taxon>
        <taxon>Pseudomonadota</taxon>
        <taxon>Alphaproteobacteria</taxon>
        <taxon>Rhodospirillales</taxon>
        <taxon>Azospirillaceae</taxon>
        <taxon>Skermanella</taxon>
    </lineage>
</organism>
<name>A0ABX7B8G2_9PROT</name>
<keyword evidence="4" id="KW-0238">DNA-binding</keyword>
<dbReference type="PANTHER" id="PTHR48111">
    <property type="entry name" value="REGULATOR OF RPOS"/>
    <property type="match status" value="1"/>
</dbReference>
<reference evidence="8" key="1">
    <citation type="submission" date="2021-02" db="EMBL/GenBank/DDBJ databases">
        <title>Skermanella TT6 skin isolate.</title>
        <authorList>
            <person name="Lee K."/>
            <person name="Ganzorig M."/>
        </authorList>
    </citation>
    <scope>NUCLEOTIDE SEQUENCE</scope>
    <source>
        <strain evidence="8">TT6</strain>
    </source>
</reference>
<dbReference type="SMART" id="SM00448">
    <property type="entry name" value="REC"/>
    <property type="match status" value="1"/>
</dbReference>
<dbReference type="InterPro" id="IPR039420">
    <property type="entry name" value="WalR-like"/>
</dbReference>
<dbReference type="SUPFAM" id="SSF52172">
    <property type="entry name" value="CheY-like"/>
    <property type="match status" value="1"/>
</dbReference>
<evidence type="ECO:0000256" key="6">
    <source>
        <dbReference type="PROSITE-ProRule" id="PRU00169"/>
    </source>
</evidence>
<protein>
    <submittedName>
        <fullName evidence="8">Response regulator</fullName>
    </submittedName>
</protein>